<proteinExistence type="predicted"/>
<organism evidence="2 4">
    <name type="scientific">Dorea formicigenerans</name>
    <dbReference type="NCBI Taxonomy" id="39486"/>
    <lineage>
        <taxon>Bacteria</taxon>
        <taxon>Bacillati</taxon>
        <taxon>Bacillota</taxon>
        <taxon>Clostridia</taxon>
        <taxon>Lachnospirales</taxon>
        <taxon>Lachnospiraceae</taxon>
        <taxon>Dorea</taxon>
    </lineage>
</organism>
<dbReference type="InterPro" id="IPR036249">
    <property type="entry name" value="Thioredoxin-like_sf"/>
</dbReference>
<evidence type="ECO:0000259" key="1">
    <source>
        <dbReference type="Pfam" id="PF00462"/>
    </source>
</evidence>
<evidence type="ECO:0000313" key="5">
    <source>
        <dbReference type="Proteomes" id="UP000284962"/>
    </source>
</evidence>
<sequence>MKVVMYGTKACPDCVEAEEILKEKGIQYLYMEFSDNIGYLKRFLTLRDTNPIFDEAKENHWVGVPCFQFQDGSLSLDIDEVVKRAEMEG</sequence>
<dbReference type="Proteomes" id="UP000284962">
    <property type="component" value="Unassembled WGS sequence"/>
</dbReference>
<name>A0A395XLU7_9FIRM</name>
<feature type="domain" description="Glutaredoxin" evidence="1">
    <location>
        <begin position="3"/>
        <end position="36"/>
    </location>
</feature>
<dbReference type="InterPro" id="IPR002109">
    <property type="entry name" value="Glutaredoxin"/>
</dbReference>
<dbReference type="Pfam" id="PF00462">
    <property type="entry name" value="Glutaredoxin"/>
    <property type="match status" value="1"/>
</dbReference>
<comment type="caution">
    <text evidence="2">The sequence shown here is derived from an EMBL/GenBank/DDBJ whole genome shotgun (WGS) entry which is preliminary data.</text>
</comment>
<gene>
    <name evidence="3" type="ORF">DW957_02110</name>
    <name evidence="2" type="ORF">DWV67_06085</name>
</gene>
<dbReference type="Proteomes" id="UP000266376">
    <property type="component" value="Unassembled WGS sequence"/>
</dbReference>
<dbReference type="AlphaFoldDB" id="A0A395XLU7"/>
<evidence type="ECO:0000313" key="4">
    <source>
        <dbReference type="Proteomes" id="UP000266376"/>
    </source>
</evidence>
<dbReference type="PROSITE" id="PS51354">
    <property type="entry name" value="GLUTAREDOXIN_2"/>
    <property type="match status" value="1"/>
</dbReference>
<dbReference type="EMBL" id="QSAJ01000011">
    <property type="protein sequence ID" value="RGW54133.1"/>
    <property type="molecule type" value="Genomic_DNA"/>
</dbReference>
<evidence type="ECO:0000313" key="3">
    <source>
        <dbReference type="EMBL" id="RHA01618.1"/>
    </source>
</evidence>
<dbReference type="Gene3D" id="3.40.30.10">
    <property type="entry name" value="Glutaredoxin"/>
    <property type="match status" value="1"/>
</dbReference>
<dbReference type="SUPFAM" id="SSF52833">
    <property type="entry name" value="Thioredoxin-like"/>
    <property type="match status" value="1"/>
</dbReference>
<dbReference type="EMBL" id="QSEW01000002">
    <property type="protein sequence ID" value="RHA01618.1"/>
    <property type="molecule type" value="Genomic_DNA"/>
</dbReference>
<reference evidence="4 5" key="1">
    <citation type="submission" date="2018-08" db="EMBL/GenBank/DDBJ databases">
        <title>A genome reference for cultivated species of the human gut microbiota.</title>
        <authorList>
            <person name="Zou Y."/>
            <person name="Xue W."/>
            <person name="Luo G."/>
        </authorList>
    </citation>
    <scope>NUCLEOTIDE SEQUENCE [LARGE SCALE GENOMIC DNA]</scope>
    <source>
        <strain evidence="2 4">AF12-11</strain>
        <strain evidence="3 5">AM46-16</strain>
    </source>
</reference>
<evidence type="ECO:0000313" key="2">
    <source>
        <dbReference type="EMBL" id="RGW54133.1"/>
    </source>
</evidence>
<protein>
    <recommendedName>
        <fullName evidence="1">Glutaredoxin domain-containing protein</fullName>
    </recommendedName>
</protein>
<accession>A0A395XLU7</accession>